<accession>A0A2J6SB99</accession>
<dbReference type="GO" id="GO:0005829">
    <property type="term" value="C:cytosol"/>
    <property type="evidence" value="ECO:0007669"/>
    <property type="project" value="TreeGrafter"/>
</dbReference>
<reference evidence="10 11" key="1">
    <citation type="submission" date="2016-04" db="EMBL/GenBank/DDBJ databases">
        <title>A degradative enzymes factory behind the ericoid mycorrhizal symbiosis.</title>
        <authorList>
            <consortium name="DOE Joint Genome Institute"/>
            <person name="Martino E."/>
            <person name="Morin E."/>
            <person name="Grelet G."/>
            <person name="Kuo A."/>
            <person name="Kohler A."/>
            <person name="Daghino S."/>
            <person name="Barry K."/>
            <person name="Choi C."/>
            <person name="Cichocki N."/>
            <person name="Clum A."/>
            <person name="Copeland A."/>
            <person name="Hainaut M."/>
            <person name="Haridas S."/>
            <person name="Labutti K."/>
            <person name="Lindquist E."/>
            <person name="Lipzen A."/>
            <person name="Khouja H.-R."/>
            <person name="Murat C."/>
            <person name="Ohm R."/>
            <person name="Olson A."/>
            <person name="Spatafora J."/>
            <person name="Veneault-Fourrey C."/>
            <person name="Henrissat B."/>
            <person name="Grigoriev I."/>
            <person name="Martin F."/>
            <person name="Perotto S."/>
        </authorList>
    </citation>
    <scope>NUCLEOTIDE SEQUENCE [LARGE SCALE GENOMIC DNA]</scope>
    <source>
        <strain evidence="10 11">F</strain>
    </source>
</reference>
<comment type="similarity">
    <text evidence="1">Belongs to the metallo-dependent hydrolases superfamily. ACMSD family.</text>
</comment>
<dbReference type="SUPFAM" id="SSF51556">
    <property type="entry name" value="Metallo-dependent hydrolases"/>
    <property type="match status" value="1"/>
</dbReference>
<evidence type="ECO:0000256" key="3">
    <source>
        <dbReference type="ARBA" id="ARBA00022793"/>
    </source>
</evidence>
<evidence type="ECO:0000256" key="5">
    <source>
        <dbReference type="ARBA" id="ARBA00023239"/>
    </source>
</evidence>
<evidence type="ECO:0000313" key="11">
    <source>
        <dbReference type="Proteomes" id="UP000235786"/>
    </source>
</evidence>
<keyword evidence="4" id="KW-0862">Zinc</keyword>
<comment type="catalytic activity">
    <reaction evidence="6">
        <text>6-methylsalicylate + H(+) = 3-methylphenol + CO2</text>
        <dbReference type="Rhea" id="RHEA:23112"/>
        <dbReference type="ChEBI" id="CHEBI:15378"/>
        <dbReference type="ChEBI" id="CHEBI:16526"/>
        <dbReference type="ChEBI" id="CHEBI:17231"/>
        <dbReference type="ChEBI" id="CHEBI:36658"/>
        <dbReference type="EC" id="4.1.1.52"/>
    </reaction>
    <physiologicalReaction direction="left-to-right" evidence="6">
        <dbReference type="Rhea" id="RHEA:23113"/>
    </physiologicalReaction>
</comment>
<evidence type="ECO:0000256" key="6">
    <source>
        <dbReference type="ARBA" id="ARBA00036832"/>
    </source>
</evidence>
<evidence type="ECO:0000256" key="1">
    <source>
        <dbReference type="ARBA" id="ARBA00005871"/>
    </source>
</evidence>
<dbReference type="STRING" id="1149755.A0A2J6SB99"/>
<evidence type="ECO:0000259" key="9">
    <source>
        <dbReference type="Pfam" id="PF04909"/>
    </source>
</evidence>
<evidence type="ECO:0000313" key="10">
    <source>
        <dbReference type="EMBL" id="PMD48041.1"/>
    </source>
</evidence>
<keyword evidence="10" id="KW-0378">Hydrolase</keyword>
<dbReference type="AlphaFoldDB" id="A0A2J6SB99"/>
<dbReference type="GO" id="GO:0019748">
    <property type="term" value="P:secondary metabolic process"/>
    <property type="evidence" value="ECO:0007669"/>
    <property type="project" value="TreeGrafter"/>
</dbReference>
<dbReference type="GO" id="GO:0046872">
    <property type="term" value="F:metal ion binding"/>
    <property type="evidence" value="ECO:0007669"/>
    <property type="project" value="UniProtKB-KW"/>
</dbReference>
<evidence type="ECO:0000256" key="4">
    <source>
        <dbReference type="ARBA" id="ARBA00022833"/>
    </source>
</evidence>
<keyword evidence="5 8" id="KW-0456">Lyase</keyword>
<feature type="domain" description="Amidohydrolase-related" evidence="9">
    <location>
        <begin position="6"/>
        <end position="301"/>
    </location>
</feature>
<organism evidence="10 11">
    <name type="scientific">Hyaloscypha variabilis (strain UAMH 11265 / GT02V1 / F)</name>
    <name type="common">Meliniomyces variabilis</name>
    <dbReference type="NCBI Taxonomy" id="1149755"/>
    <lineage>
        <taxon>Eukaryota</taxon>
        <taxon>Fungi</taxon>
        <taxon>Dikarya</taxon>
        <taxon>Ascomycota</taxon>
        <taxon>Pezizomycotina</taxon>
        <taxon>Leotiomycetes</taxon>
        <taxon>Helotiales</taxon>
        <taxon>Hyaloscyphaceae</taxon>
        <taxon>Hyaloscypha</taxon>
        <taxon>Hyaloscypha variabilis</taxon>
    </lineage>
</organism>
<keyword evidence="2" id="KW-0479">Metal-binding</keyword>
<evidence type="ECO:0000256" key="7">
    <source>
        <dbReference type="ARBA" id="ARBA00038889"/>
    </source>
</evidence>
<dbReference type="GO" id="GO:0016787">
    <property type="term" value="F:hydrolase activity"/>
    <property type="evidence" value="ECO:0007669"/>
    <property type="project" value="UniProtKB-KW"/>
</dbReference>
<dbReference type="InterPro" id="IPR032466">
    <property type="entry name" value="Metal_Hydrolase"/>
</dbReference>
<dbReference type="PANTHER" id="PTHR21240">
    <property type="entry name" value="2-AMINO-3-CARBOXYLMUCONATE-6-SEMIALDEHYDE DECARBOXYLASE"/>
    <property type="match status" value="1"/>
</dbReference>
<protein>
    <recommendedName>
        <fullName evidence="7">6-methylsalicylate decarboxylase</fullName>
        <ecNumber evidence="7">4.1.1.52</ecNumber>
    </recommendedName>
</protein>
<dbReference type="Proteomes" id="UP000235786">
    <property type="component" value="Unassembled WGS sequence"/>
</dbReference>
<dbReference type="Pfam" id="PF04909">
    <property type="entry name" value="Amidohydro_2"/>
    <property type="match status" value="1"/>
</dbReference>
<dbReference type="OrthoDB" id="2832284at2759"/>
<sequence>MSLQKIDTHTHCVPPFWVEALKKAGKGPILAYDEDKHLETMERCNISKSILSIASPGTHLVPGDDAAARELSRKCNVYLADIKKRRPDKFGFFATIPLPDIEGSLKEIAYALDELDADGFCIFSNHHGIYIGNDIYEPVWAELSRRKATIFMHPTIPSMTVGGSLVNAMPAPGFSPAIFEFFIEEVRVVLGLFSSRQVIRYPDMTWIIAHCGGALPPIIERFCNFGTSIFGGKVELSSEKMKEVLKKQFYFDIAGFPLPDQIHGLIRLVDPSRLLYGSDYPYTPERTTIELSDKLDKELASALGVPMKIQCASHVS</sequence>
<dbReference type="EC" id="4.1.1.52" evidence="7"/>
<keyword evidence="3 8" id="KW-0210">Decarboxylase</keyword>
<name>A0A2J6SB99_HYAVF</name>
<proteinExistence type="inferred from homology"/>
<dbReference type="EMBL" id="KZ613937">
    <property type="protein sequence ID" value="PMD48041.1"/>
    <property type="molecule type" value="Genomic_DNA"/>
</dbReference>
<dbReference type="Gene3D" id="3.20.20.140">
    <property type="entry name" value="Metal-dependent hydrolases"/>
    <property type="match status" value="1"/>
</dbReference>
<keyword evidence="11" id="KW-1185">Reference proteome</keyword>
<dbReference type="GO" id="GO:0047596">
    <property type="term" value="F:6-methylsalicylate decarboxylase activity"/>
    <property type="evidence" value="ECO:0007669"/>
    <property type="project" value="UniProtKB-EC"/>
</dbReference>
<dbReference type="InterPro" id="IPR032465">
    <property type="entry name" value="ACMSD"/>
</dbReference>
<dbReference type="PANTHER" id="PTHR21240:SF29">
    <property type="entry name" value="AMIDOHYDROLASE-RELATED DOMAIN-CONTAINING PROTEIN"/>
    <property type="match status" value="1"/>
</dbReference>
<evidence type="ECO:0000256" key="2">
    <source>
        <dbReference type="ARBA" id="ARBA00022723"/>
    </source>
</evidence>
<gene>
    <name evidence="10" type="ORF">L207DRAFT_550224</name>
</gene>
<evidence type="ECO:0000256" key="8">
    <source>
        <dbReference type="RuleBase" id="RU366045"/>
    </source>
</evidence>
<dbReference type="InterPro" id="IPR006680">
    <property type="entry name" value="Amidohydro-rel"/>
</dbReference>